<evidence type="ECO:0000313" key="2">
    <source>
        <dbReference type="EMBL" id="KAA0895301.1"/>
    </source>
</evidence>
<dbReference type="EMBL" id="SRSD01000001">
    <property type="protein sequence ID" value="KAA0895301.1"/>
    <property type="molecule type" value="Genomic_DNA"/>
</dbReference>
<protein>
    <submittedName>
        <fullName evidence="2">Glycosyltransferase family 2 protein</fullName>
    </submittedName>
</protein>
<evidence type="ECO:0000313" key="3">
    <source>
        <dbReference type="Proteomes" id="UP000324298"/>
    </source>
</evidence>
<dbReference type="AlphaFoldDB" id="A0A5A9XUP3"/>
<dbReference type="PANTHER" id="PTHR43685">
    <property type="entry name" value="GLYCOSYLTRANSFERASE"/>
    <property type="match status" value="1"/>
</dbReference>
<gene>
    <name evidence="2" type="ORF">ET418_01925</name>
</gene>
<dbReference type="InterPro" id="IPR029044">
    <property type="entry name" value="Nucleotide-diphossugar_trans"/>
</dbReference>
<dbReference type="Proteomes" id="UP000324298">
    <property type="component" value="Unassembled WGS sequence"/>
</dbReference>
<keyword evidence="2" id="KW-0808">Transferase</keyword>
<dbReference type="InterPro" id="IPR050834">
    <property type="entry name" value="Glycosyltransf_2"/>
</dbReference>
<evidence type="ECO:0000259" key="1">
    <source>
        <dbReference type="Pfam" id="PF00535"/>
    </source>
</evidence>
<comment type="caution">
    <text evidence="2">The sequence shown here is derived from an EMBL/GenBank/DDBJ whole genome shotgun (WGS) entry which is preliminary data.</text>
</comment>
<name>A0A5A9XUP3_9BACT</name>
<proteinExistence type="predicted"/>
<feature type="domain" description="Glycosyltransferase 2-like" evidence="1">
    <location>
        <begin position="10"/>
        <end position="136"/>
    </location>
</feature>
<sequence length="319" mass="35669">MCGAPMPAVSLIICSHNAPASLDDTLTSILEQCPLSTAELVLVNNGFNEQRVDELSTRLNGYIAFTIVSEPVPGLGFARRRGFAEARGDYFVLLDDDNTLASGFIASLLDIVERYPGLGGLCPLVEPDWKVTPPEWLQDFGRLCLSYNAAGRFRPAFSEKYWAPEKDATWLRPPGGGMIISRKVAEYYLAVVRDPARLALARRPDSLVGCEDEDIFAGVAKLRMGVVFSEQLKVFHHISAIRVTMKYLTRLNYQMLHSYGTLYAMTHNDGAWRCFGGALRCLEKSFVTLFVDFFQGKMRPQRLFLEMVRAVGYFVGRIS</sequence>
<reference evidence="2 3" key="1">
    <citation type="submission" date="2019-04" db="EMBL/GenBank/DDBJ databases">
        <title>Geobacter ruber sp. nov., ferric-reducing bacteria isolated from paddy soil.</title>
        <authorList>
            <person name="Xu Z."/>
            <person name="Masuda Y."/>
            <person name="Itoh H."/>
            <person name="Senoo K."/>
        </authorList>
    </citation>
    <scope>NUCLEOTIDE SEQUENCE [LARGE SCALE GENOMIC DNA]</scope>
    <source>
        <strain evidence="2 3">Red88</strain>
    </source>
</reference>
<dbReference type="CDD" id="cd00761">
    <property type="entry name" value="Glyco_tranf_GTA_type"/>
    <property type="match status" value="1"/>
</dbReference>
<dbReference type="Gene3D" id="3.90.550.10">
    <property type="entry name" value="Spore Coat Polysaccharide Biosynthesis Protein SpsA, Chain A"/>
    <property type="match status" value="1"/>
</dbReference>
<dbReference type="SUPFAM" id="SSF53448">
    <property type="entry name" value="Nucleotide-diphospho-sugar transferases"/>
    <property type="match status" value="1"/>
</dbReference>
<dbReference type="RefSeq" id="WP_149305881.1">
    <property type="nucleotide sequence ID" value="NZ_SRSD01000001.1"/>
</dbReference>
<dbReference type="GO" id="GO:0016740">
    <property type="term" value="F:transferase activity"/>
    <property type="evidence" value="ECO:0007669"/>
    <property type="project" value="UniProtKB-KW"/>
</dbReference>
<dbReference type="PANTHER" id="PTHR43685:SF12">
    <property type="entry name" value="GLYCOSYL TRANSFERASE FAMILY 2"/>
    <property type="match status" value="1"/>
</dbReference>
<keyword evidence="3" id="KW-1185">Reference proteome</keyword>
<accession>A0A5A9XUP3</accession>
<dbReference type="Pfam" id="PF00535">
    <property type="entry name" value="Glycos_transf_2"/>
    <property type="match status" value="1"/>
</dbReference>
<organism evidence="2 3">
    <name type="scientific">Oryzomonas rubra</name>
    <dbReference type="NCBI Taxonomy" id="2509454"/>
    <lineage>
        <taxon>Bacteria</taxon>
        <taxon>Pseudomonadati</taxon>
        <taxon>Thermodesulfobacteriota</taxon>
        <taxon>Desulfuromonadia</taxon>
        <taxon>Geobacterales</taxon>
        <taxon>Geobacteraceae</taxon>
        <taxon>Oryzomonas</taxon>
    </lineage>
</organism>
<dbReference type="OrthoDB" id="9781367at2"/>
<dbReference type="InterPro" id="IPR001173">
    <property type="entry name" value="Glyco_trans_2-like"/>
</dbReference>